<dbReference type="InterPro" id="IPR015421">
    <property type="entry name" value="PyrdxlP-dep_Trfase_major"/>
</dbReference>
<dbReference type="PANTHER" id="PTHR46577">
    <property type="entry name" value="HTH-TYPE TRANSCRIPTIONAL REGULATORY PROTEIN GABR"/>
    <property type="match status" value="1"/>
</dbReference>
<dbReference type="CDD" id="cd00609">
    <property type="entry name" value="AAT_like"/>
    <property type="match status" value="1"/>
</dbReference>
<dbReference type="SUPFAM" id="SSF53383">
    <property type="entry name" value="PLP-dependent transferases"/>
    <property type="match status" value="1"/>
</dbReference>
<evidence type="ECO:0000256" key="4">
    <source>
        <dbReference type="ARBA" id="ARBA00023125"/>
    </source>
</evidence>
<keyword evidence="8" id="KW-1185">Reference proteome</keyword>
<feature type="domain" description="HTH gntR-type" evidence="6">
    <location>
        <begin position="16"/>
        <end position="84"/>
    </location>
</feature>
<dbReference type="Gene3D" id="3.40.640.10">
    <property type="entry name" value="Type I PLP-dependent aspartate aminotransferase-like (Major domain)"/>
    <property type="match status" value="1"/>
</dbReference>
<dbReference type="InterPro" id="IPR051446">
    <property type="entry name" value="HTH_trans_reg/aminotransferase"/>
</dbReference>
<evidence type="ECO:0000256" key="3">
    <source>
        <dbReference type="ARBA" id="ARBA00023015"/>
    </source>
</evidence>
<sequence>MLPYKSLLKIDAKGKKPRYEQLAAGLHHLINKGLIPPGTKLPSSRLLAELLQLHRKTVTAAYEELIHQGWISSKNKSGYYVNPDMPITKVAVKKATAPKYPAKLPVPLHFSNILPPAGKLQGLFLDDGLPDPRIAPYKPLLRELRALTDRPHQLKKLNHGTSAGSSRLARALAAHLADSRGIHLSAPNIYVTNGGQMGIYLVSKALLSPGDVVLAGAPGYSLANQAFTSNGARVTTVPVDEHGINVDKIGAICKRKKVKAVYVIPHHHYPTTVTLSPERRMKLLALSEQYNFIIIEDDYDYDYHYASAPHLPMASYHHQGRVVYIGSLSKSLSASLRLGFIAGTEDLIGAVQHFRKMVDIRSDILLENAVANLFEQGEIARHTRKANKLYKERRDYLCRLLDQHLGNIISYRVPDGGMSVWMKFPELLPVRAIGERLQQQGISFHRHMLFDEGDLNHMRLGFASLNFGEINKFLNSLPS</sequence>
<evidence type="ECO:0000259" key="6">
    <source>
        <dbReference type="PROSITE" id="PS50949"/>
    </source>
</evidence>
<gene>
    <name evidence="7" type="ORF">MKQ68_07810</name>
</gene>
<accession>A0ABY6J5N9</accession>
<proteinExistence type="inferred from homology"/>
<keyword evidence="2" id="KW-0663">Pyridoxal phosphate</keyword>
<dbReference type="SUPFAM" id="SSF46785">
    <property type="entry name" value="Winged helix' DNA-binding domain"/>
    <property type="match status" value="1"/>
</dbReference>
<keyword evidence="7" id="KW-0032">Aminotransferase</keyword>
<comment type="similarity">
    <text evidence="1">In the C-terminal section; belongs to the class-I pyridoxal-phosphate-dependent aminotransferase family.</text>
</comment>
<name>A0ABY6J5N9_9BACT</name>
<dbReference type="Gene3D" id="1.10.10.10">
    <property type="entry name" value="Winged helix-like DNA-binding domain superfamily/Winged helix DNA-binding domain"/>
    <property type="match status" value="1"/>
</dbReference>
<organism evidence="7 8">
    <name type="scientific">Chitinophaga horti</name>
    <dbReference type="NCBI Taxonomy" id="2920382"/>
    <lineage>
        <taxon>Bacteria</taxon>
        <taxon>Pseudomonadati</taxon>
        <taxon>Bacteroidota</taxon>
        <taxon>Chitinophagia</taxon>
        <taxon>Chitinophagales</taxon>
        <taxon>Chitinophagaceae</taxon>
        <taxon>Chitinophaga</taxon>
    </lineage>
</organism>
<reference evidence="7" key="1">
    <citation type="submission" date="2022-10" db="EMBL/GenBank/DDBJ databases">
        <title>Chitinophaga sp. nov., isolated from soil.</title>
        <authorList>
            <person name="Jeon C.O."/>
        </authorList>
    </citation>
    <scope>NUCLEOTIDE SEQUENCE</scope>
    <source>
        <strain evidence="7">R8</strain>
    </source>
</reference>
<keyword evidence="4" id="KW-0238">DNA-binding</keyword>
<keyword evidence="5" id="KW-0804">Transcription</keyword>
<dbReference type="GO" id="GO:0008483">
    <property type="term" value="F:transaminase activity"/>
    <property type="evidence" value="ECO:0007669"/>
    <property type="project" value="UniProtKB-KW"/>
</dbReference>
<dbReference type="PROSITE" id="PS50949">
    <property type="entry name" value="HTH_GNTR"/>
    <property type="match status" value="1"/>
</dbReference>
<keyword evidence="3" id="KW-0805">Transcription regulation</keyword>
<dbReference type="InterPro" id="IPR036388">
    <property type="entry name" value="WH-like_DNA-bd_sf"/>
</dbReference>
<dbReference type="InterPro" id="IPR036390">
    <property type="entry name" value="WH_DNA-bd_sf"/>
</dbReference>
<dbReference type="InterPro" id="IPR004839">
    <property type="entry name" value="Aminotransferase_I/II_large"/>
</dbReference>
<keyword evidence="7" id="KW-0808">Transferase</keyword>
<dbReference type="SMART" id="SM00345">
    <property type="entry name" value="HTH_GNTR"/>
    <property type="match status" value="1"/>
</dbReference>
<dbReference type="RefSeq" id="WP_264282806.1">
    <property type="nucleotide sequence ID" value="NZ_CP107006.1"/>
</dbReference>
<dbReference type="InterPro" id="IPR015424">
    <property type="entry name" value="PyrdxlP-dep_Trfase"/>
</dbReference>
<protein>
    <submittedName>
        <fullName evidence="7">PLP-dependent aminotransferase family protein</fullName>
    </submittedName>
</protein>
<evidence type="ECO:0000313" key="8">
    <source>
        <dbReference type="Proteomes" id="UP001162741"/>
    </source>
</evidence>
<evidence type="ECO:0000256" key="5">
    <source>
        <dbReference type="ARBA" id="ARBA00023163"/>
    </source>
</evidence>
<dbReference type="CDD" id="cd07377">
    <property type="entry name" value="WHTH_GntR"/>
    <property type="match status" value="1"/>
</dbReference>
<dbReference type="Proteomes" id="UP001162741">
    <property type="component" value="Chromosome"/>
</dbReference>
<evidence type="ECO:0000313" key="7">
    <source>
        <dbReference type="EMBL" id="UYQ94998.1"/>
    </source>
</evidence>
<dbReference type="Pfam" id="PF00392">
    <property type="entry name" value="GntR"/>
    <property type="match status" value="1"/>
</dbReference>
<dbReference type="EMBL" id="CP107006">
    <property type="protein sequence ID" value="UYQ94998.1"/>
    <property type="molecule type" value="Genomic_DNA"/>
</dbReference>
<evidence type="ECO:0000256" key="2">
    <source>
        <dbReference type="ARBA" id="ARBA00022898"/>
    </source>
</evidence>
<dbReference type="PANTHER" id="PTHR46577:SF1">
    <property type="entry name" value="HTH-TYPE TRANSCRIPTIONAL REGULATORY PROTEIN GABR"/>
    <property type="match status" value="1"/>
</dbReference>
<dbReference type="Pfam" id="PF00155">
    <property type="entry name" value="Aminotran_1_2"/>
    <property type="match status" value="1"/>
</dbReference>
<dbReference type="InterPro" id="IPR000524">
    <property type="entry name" value="Tscrpt_reg_HTH_GntR"/>
</dbReference>
<evidence type="ECO:0000256" key="1">
    <source>
        <dbReference type="ARBA" id="ARBA00005384"/>
    </source>
</evidence>